<organism evidence="1 2">
    <name type="scientific">Acanthoscelides obtectus</name>
    <name type="common">Bean weevil</name>
    <name type="synonym">Bruchus obtectus</name>
    <dbReference type="NCBI Taxonomy" id="200917"/>
    <lineage>
        <taxon>Eukaryota</taxon>
        <taxon>Metazoa</taxon>
        <taxon>Ecdysozoa</taxon>
        <taxon>Arthropoda</taxon>
        <taxon>Hexapoda</taxon>
        <taxon>Insecta</taxon>
        <taxon>Pterygota</taxon>
        <taxon>Neoptera</taxon>
        <taxon>Endopterygota</taxon>
        <taxon>Coleoptera</taxon>
        <taxon>Polyphaga</taxon>
        <taxon>Cucujiformia</taxon>
        <taxon>Chrysomeloidea</taxon>
        <taxon>Chrysomelidae</taxon>
        <taxon>Bruchinae</taxon>
        <taxon>Bruchini</taxon>
        <taxon>Acanthoscelides</taxon>
    </lineage>
</organism>
<sequence>MKYKNFLKILMSMKFQYQQYSIPNYDKAITLSKHIKTFVENQGKGVFGAFFYTRNTI</sequence>
<dbReference type="Proteomes" id="UP001152888">
    <property type="component" value="Unassembled WGS sequence"/>
</dbReference>
<proteinExistence type="predicted"/>
<accession>A0A9P0LD30</accession>
<dbReference type="EMBL" id="CAKOFQ010007243">
    <property type="protein sequence ID" value="CAH1995897.1"/>
    <property type="molecule type" value="Genomic_DNA"/>
</dbReference>
<keyword evidence="2" id="KW-1185">Reference proteome</keyword>
<dbReference type="AlphaFoldDB" id="A0A9P0LD30"/>
<evidence type="ECO:0000313" key="1">
    <source>
        <dbReference type="EMBL" id="CAH1995897.1"/>
    </source>
</evidence>
<reference evidence="1" key="1">
    <citation type="submission" date="2022-03" db="EMBL/GenBank/DDBJ databases">
        <authorList>
            <person name="Sayadi A."/>
        </authorList>
    </citation>
    <scope>NUCLEOTIDE SEQUENCE</scope>
</reference>
<evidence type="ECO:0000313" key="2">
    <source>
        <dbReference type="Proteomes" id="UP001152888"/>
    </source>
</evidence>
<name>A0A9P0LD30_ACAOB</name>
<comment type="caution">
    <text evidence="1">The sequence shown here is derived from an EMBL/GenBank/DDBJ whole genome shotgun (WGS) entry which is preliminary data.</text>
</comment>
<dbReference type="OrthoDB" id="445564at2759"/>
<protein>
    <submittedName>
        <fullName evidence="1">Uncharacterized protein</fullName>
    </submittedName>
</protein>
<gene>
    <name evidence="1" type="ORF">ACAOBT_LOCUS22907</name>
</gene>